<dbReference type="EMBL" id="KC960018">
    <property type="protein sequence ID" value="AGS47896.1"/>
    <property type="molecule type" value="Genomic_DNA"/>
</dbReference>
<feature type="region of interest" description="Disordered" evidence="1">
    <location>
        <begin position="1"/>
        <end position="38"/>
    </location>
</feature>
<evidence type="ECO:0000256" key="1">
    <source>
        <dbReference type="SAM" id="MobiDB-lite"/>
    </source>
</evidence>
<organism evidence="2 5">
    <name type="scientific">Ectropis obliqua nucleopolyhedrovirus</name>
    <dbReference type="NCBI Taxonomy" id="59376"/>
    <lineage>
        <taxon>Viruses</taxon>
        <taxon>Viruses incertae sedis</taxon>
        <taxon>Naldaviricetes</taxon>
        <taxon>Lefavirales</taxon>
        <taxon>Baculoviridae</taxon>
        <taxon>Alphabaculovirus</taxon>
        <taxon>Alphabaculovirus ecobliquae</taxon>
    </lineage>
</organism>
<dbReference type="EMBL" id="DQ837165">
    <property type="protein sequence ID" value="ABI35720.1"/>
    <property type="molecule type" value="Genomic_DNA"/>
</dbReference>
<evidence type="ECO:0000313" key="2">
    <source>
        <dbReference type="EMBL" id="ABI35720.1"/>
    </source>
</evidence>
<feature type="region of interest" description="Disordered" evidence="1">
    <location>
        <begin position="126"/>
        <end position="152"/>
    </location>
</feature>
<sequence>MSTSNGNGGKRPSGDRRSSSSSNERNLPSTSFSKKLINSKKSRANLKTLESQTIYEGAAHPDTLASIMTEDLDYDLNLGFEDLPSSAPMPQSTNPISSQPQNQIYPNIMPFQPQSISIPSGGGVTATNTIITPTPGTSNSNVVNQASRPNKSNYQSLLPNSQIIIVDAPPLRDVNGTCYDLEIVKSNIAVLRDFFSPSNVSFTVDYNQRENQLVFLNMAHLNELIKHSVSIENIEHYRKMIMKYYKKYFLIMQPLCSVIVNLNYTVNSSNIVPLLLNYINKCVSMKIEKIKNVLLRQPNQVESMYTILMQNKFNNLFQRDYELLVNLFNRQLFNLQAIDYYKYTGNNDVNNANTYVTSQQFIKVNINVISFCGSIQQQQL</sequence>
<protein>
    <submittedName>
        <fullName evidence="2">Uncharacterized protein</fullName>
    </submittedName>
</protein>
<name>A0EYT9_9ABAC</name>
<reference evidence="2 5" key="1">
    <citation type="journal article" date="2006" name="J. Microbiol.">
        <title>Morphological, phylogenetic and biological characteristics of Ectropis obliqua single-nucleocapsid nucleopolyhedrovirus.</title>
        <authorList>
            <person name="Ma X.C."/>
            <person name="Xu H.J."/>
            <person name="Tang M.J."/>
            <person name="Xiao Q."/>
            <person name="Hong J."/>
            <person name="Zhang C.X."/>
        </authorList>
    </citation>
    <scope>NUCLEOTIDE SEQUENCE [LARGE SCALE GENOMIC DNA]</scope>
    <source>
        <strain evidence="2 5">A1</strain>
    </source>
</reference>
<proteinExistence type="predicted"/>
<dbReference type="RefSeq" id="YP_874229.1">
    <property type="nucleotide sequence ID" value="NC_008586.1"/>
</dbReference>
<reference evidence="2 5" key="3">
    <citation type="journal article" date="2007" name="Virology">
        <title>Genome sequence and organization of a nucleopolyhedrovirus that infects the tea looper caterpillar, Ectropis obliqua.</title>
        <authorList>
            <person name="Ma X.C."/>
            <person name="Shang J.Y."/>
            <person name="Yang Z.N."/>
            <person name="Bao Y.Y."/>
            <person name="Xiao Q."/>
            <person name="Zhang C.X."/>
        </authorList>
    </citation>
    <scope>NUCLEOTIDE SEQUENCE [LARGE SCALE GENOMIC DNA]</scope>
    <source>
        <strain evidence="2 5">A1</strain>
    </source>
</reference>
<accession>A0EYT9</accession>
<keyword evidence="5" id="KW-1185">Reference proteome</keyword>
<dbReference type="Proteomes" id="UP000214344">
    <property type="component" value="Segment"/>
</dbReference>
<reference evidence="3" key="4">
    <citation type="submission" date="2013-04" db="EMBL/GenBank/DDBJ databases">
        <authorList>
            <person name="Chen J."/>
            <person name="Hu Y."/>
            <person name="Yin Y."/>
            <person name="Wang B."/>
            <person name="Zhu Y."/>
        </authorList>
    </citation>
    <scope>NUCLEOTIDE SEQUENCE</scope>
    <source>
        <strain evidence="3">Unioasis 1</strain>
    </source>
</reference>
<evidence type="ECO:0000313" key="5">
    <source>
        <dbReference type="Proteomes" id="UP000214344"/>
    </source>
</evidence>
<dbReference type="EMBL" id="MZ394738">
    <property type="protein sequence ID" value="QWV59695.1"/>
    <property type="molecule type" value="Genomic_DNA"/>
</dbReference>
<dbReference type="KEGG" id="vg:5176491"/>
<reference evidence="2" key="2">
    <citation type="submission" date="2006-07" db="EMBL/GenBank/DDBJ databases">
        <authorList>
            <person name="Zhang C.-X."/>
            <person name="Yang Z.-N."/>
            <person name="Ma X.-C."/>
            <person name="Xiao Q."/>
        </authorList>
    </citation>
    <scope>NUCLEOTIDE SEQUENCE</scope>
    <source>
        <strain evidence="2">A1</strain>
    </source>
</reference>
<reference evidence="4" key="5">
    <citation type="submission" date="2021-06" db="EMBL/GenBank/DDBJ databases">
        <authorList>
            <person name="Xiao Q."/>
            <person name="Zhang X.X."/>
            <person name="Tang M.J."/>
        </authorList>
    </citation>
    <scope>NUCLEOTIDE SEQUENCE</scope>
    <source>
        <strain evidence="4">QF4</strain>
    </source>
</reference>
<feature type="compositionally biased region" description="Low complexity" evidence="1">
    <location>
        <begin position="19"/>
        <end position="31"/>
    </location>
</feature>
<feature type="compositionally biased region" description="Gly residues" evidence="1">
    <location>
        <begin position="1"/>
        <end position="11"/>
    </location>
</feature>
<evidence type="ECO:0000313" key="3">
    <source>
        <dbReference type="EMBL" id="AGS47896.1"/>
    </source>
</evidence>
<evidence type="ECO:0000313" key="4">
    <source>
        <dbReference type="EMBL" id="QWV59695.1"/>
    </source>
</evidence>
<gene>
    <name evidence="4" type="ORF">QF4000109</name>
    <name evidence="3" type="ORF">wdlz-06GM49</name>
</gene>